<reference evidence="3 4" key="1">
    <citation type="journal article" date="2016" name="Int. J. Syst. Evol. Microbiol.">
        <title>Tessaracoccus flavus sp. nov., isolated from the drainage system of a lindane-producing factory.</title>
        <authorList>
            <person name="Kumari R."/>
            <person name="Singh P."/>
            <person name="Schumann P."/>
            <person name="Lal R."/>
        </authorList>
    </citation>
    <scope>NUCLEOTIDE SEQUENCE [LARGE SCALE GENOMIC DNA]</scope>
    <source>
        <strain evidence="3 4">RP1T</strain>
    </source>
</reference>
<dbReference type="RefSeq" id="WP_077339394.1">
    <property type="nucleotide sequence ID" value="NZ_CP019605.1"/>
</dbReference>
<feature type="transmembrane region" description="Helical" evidence="2">
    <location>
        <begin position="161"/>
        <end position="184"/>
    </location>
</feature>
<protein>
    <submittedName>
        <fullName evidence="3">Uncharacterized protein</fullName>
    </submittedName>
</protein>
<feature type="region of interest" description="Disordered" evidence="1">
    <location>
        <begin position="1"/>
        <end position="142"/>
    </location>
</feature>
<keyword evidence="4" id="KW-1185">Reference proteome</keyword>
<feature type="compositionally biased region" description="Low complexity" evidence="1">
    <location>
        <begin position="88"/>
        <end position="142"/>
    </location>
</feature>
<organism evidence="3 4">
    <name type="scientific">Tessaracoccus flavus</name>
    <dbReference type="NCBI Taxonomy" id="1610493"/>
    <lineage>
        <taxon>Bacteria</taxon>
        <taxon>Bacillati</taxon>
        <taxon>Actinomycetota</taxon>
        <taxon>Actinomycetes</taxon>
        <taxon>Propionibacteriales</taxon>
        <taxon>Propionibacteriaceae</taxon>
        <taxon>Tessaracoccus</taxon>
    </lineage>
</organism>
<dbReference type="EMBL" id="CP019605">
    <property type="protein sequence ID" value="AQP43457.1"/>
    <property type="molecule type" value="Genomic_DNA"/>
</dbReference>
<keyword evidence="2" id="KW-0812">Transmembrane</keyword>
<proteinExistence type="predicted"/>
<dbReference type="STRING" id="1610493.RPIT_00365"/>
<accession>A0A1Q2CBH6</accession>
<keyword evidence="2" id="KW-0472">Membrane</keyword>
<dbReference type="AlphaFoldDB" id="A0A1Q2CBH6"/>
<evidence type="ECO:0000313" key="3">
    <source>
        <dbReference type="EMBL" id="AQP43457.1"/>
    </source>
</evidence>
<evidence type="ECO:0000256" key="1">
    <source>
        <dbReference type="SAM" id="MobiDB-lite"/>
    </source>
</evidence>
<feature type="transmembrane region" description="Helical" evidence="2">
    <location>
        <begin position="204"/>
        <end position="229"/>
    </location>
</feature>
<sequence>MSNQQWNSGSHEWRPSSDDAQQAPGWPQAPDPTREWERQQPQAASQEWQPQGEADTHEWRPQTTGSGDVHASQDWYTSAPGWQGQGGAQQPQAHGWQGQPPGQDWQAQQAGPAWQQGGGQWPAQQSEWAQQGWGQPPAAPQARSTAKAEASGLFDFSFRKLALPGSAGLIFTIGVAAVAAEWLFRVVGLLMSEFAPGMAVVEALVVGLAAAVFKILVLRVLIEIGVALISRNTGP</sequence>
<dbReference type="KEGG" id="tfl:RPIT_00365"/>
<name>A0A1Q2CBH6_9ACTN</name>
<dbReference type="OrthoDB" id="3730712at2"/>
<keyword evidence="2" id="KW-1133">Transmembrane helix</keyword>
<evidence type="ECO:0000256" key="2">
    <source>
        <dbReference type="SAM" id="Phobius"/>
    </source>
</evidence>
<dbReference type="Proteomes" id="UP000188324">
    <property type="component" value="Chromosome"/>
</dbReference>
<evidence type="ECO:0000313" key="4">
    <source>
        <dbReference type="Proteomes" id="UP000188324"/>
    </source>
</evidence>
<gene>
    <name evidence="3" type="ORF">RPIT_00365</name>
</gene>
<feature type="compositionally biased region" description="Polar residues" evidence="1">
    <location>
        <begin position="1"/>
        <end position="10"/>
    </location>
</feature>
<feature type="compositionally biased region" description="Polar residues" evidence="1">
    <location>
        <begin position="39"/>
        <end position="49"/>
    </location>
</feature>